<reference evidence="1" key="1">
    <citation type="submission" date="2015-07" db="EMBL/GenBank/DDBJ databases">
        <title>MeaNS - Measles Nucleotide Surveillance Program.</title>
        <authorList>
            <person name="Tran T."/>
            <person name="Druce J."/>
        </authorList>
    </citation>
    <scope>NUCLEOTIDE SEQUENCE</scope>
    <source>
        <strain evidence="1">UCB-OBI-ISO-001</strain>
        <tissue evidence="1">Gonad</tissue>
    </source>
</reference>
<name>A0A0L8G9S8_OCTBM</name>
<evidence type="ECO:0000313" key="1">
    <source>
        <dbReference type="EMBL" id="KOF73787.1"/>
    </source>
</evidence>
<proteinExistence type="predicted"/>
<dbReference type="EMBL" id="KQ422997">
    <property type="protein sequence ID" value="KOF73787.1"/>
    <property type="molecule type" value="Genomic_DNA"/>
</dbReference>
<protein>
    <submittedName>
        <fullName evidence="1">Uncharacterized protein</fullName>
    </submittedName>
</protein>
<dbReference type="AlphaFoldDB" id="A0A0L8G9S8"/>
<organism evidence="1">
    <name type="scientific">Octopus bimaculoides</name>
    <name type="common">California two-spotted octopus</name>
    <dbReference type="NCBI Taxonomy" id="37653"/>
    <lineage>
        <taxon>Eukaryota</taxon>
        <taxon>Metazoa</taxon>
        <taxon>Spiralia</taxon>
        <taxon>Lophotrochozoa</taxon>
        <taxon>Mollusca</taxon>
        <taxon>Cephalopoda</taxon>
        <taxon>Coleoidea</taxon>
        <taxon>Octopodiformes</taxon>
        <taxon>Octopoda</taxon>
        <taxon>Incirrata</taxon>
        <taxon>Octopodidae</taxon>
        <taxon>Octopus</taxon>
    </lineage>
</organism>
<sequence>MVGLFHCDLYHRVSLSIALLITNKKVKVLKSSSGVILNVQNPHLRFNSH</sequence>
<accession>A0A0L8G9S8</accession>
<gene>
    <name evidence="1" type="ORF">OCBIM_22037300mg</name>
</gene>